<keyword evidence="1" id="KW-0812">Transmembrane</keyword>
<accession>A0AAV2HHL2</accession>
<keyword evidence="1" id="KW-0472">Membrane</keyword>
<dbReference type="EMBL" id="CAXITT010000129">
    <property type="protein sequence ID" value="CAL1532950.1"/>
    <property type="molecule type" value="Genomic_DNA"/>
</dbReference>
<keyword evidence="3" id="KW-1185">Reference proteome</keyword>
<gene>
    <name evidence="2" type="ORF">GSLYS_00006968001</name>
</gene>
<dbReference type="AlphaFoldDB" id="A0AAV2HHL2"/>
<feature type="non-terminal residue" evidence="2">
    <location>
        <position position="1"/>
    </location>
</feature>
<evidence type="ECO:0000313" key="3">
    <source>
        <dbReference type="Proteomes" id="UP001497497"/>
    </source>
</evidence>
<name>A0AAV2HHL2_LYMST</name>
<keyword evidence="1" id="KW-1133">Transmembrane helix</keyword>
<evidence type="ECO:0000256" key="1">
    <source>
        <dbReference type="SAM" id="Phobius"/>
    </source>
</evidence>
<dbReference type="Proteomes" id="UP001497497">
    <property type="component" value="Unassembled WGS sequence"/>
</dbReference>
<protein>
    <submittedName>
        <fullName evidence="2">Uncharacterized protein</fullName>
    </submittedName>
</protein>
<sequence>IVSVIFVILLLTVLGFYLLNTVKIMRKKAKACIPQEFRDGDVYEEVDSFDEVDYNEMNLDNDRRMKSDNGRVDVTVNKHDVLEDASQGKDGNHFGNIYNRVIVQDTLWDILGVTFEGSYNRVGQRVTEQDGGSKAFQETVRDDCTTVVDDTTKTSNEYVVMKKPVRNHFEYITV</sequence>
<feature type="transmembrane region" description="Helical" evidence="1">
    <location>
        <begin position="6"/>
        <end position="25"/>
    </location>
</feature>
<organism evidence="2 3">
    <name type="scientific">Lymnaea stagnalis</name>
    <name type="common">Great pond snail</name>
    <name type="synonym">Helix stagnalis</name>
    <dbReference type="NCBI Taxonomy" id="6523"/>
    <lineage>
        <taxon>Eukaryota</taxon>
        <taxon>Metazoa</taxon>
        <taxon>Spiralia</taxon>
        <taxon>Lophotrochozoa</taxon>
        <taxon>Mollusca</taxon>
        <taxon>Gastropoda</taxon>
        <taxon>Heterobranchia</taxon>
        <taxon>Euthyneura</taxon>
        <taxon>Panpulmonata</taxon>
        <taxon>Hygrophila</taxon>
        <taxon>Lymnaeoidea</taxon>
        <taxon>Lymnaeidae</taxon>
        <taxon>Lymnaea</taxon>
    </lineage>
</organism>
<comment type="caution">
    <text evidence="2">The sequence shown here is derived from an EMBL/GenBank/DDBJ whole genome shotgun (WGS) entry which is preliminary data.</text>
</comment>
<proteinExistence type="predicted"/>
<reference evidence="2 3" key="1">
    <citation type="submission" date="2024-04" db="EMBL/GenBank/DDBJ databases">
        <authorList>
            <consortium name="Genoscope - CEA"/>
            <person name="William W."/>
        </authorList>
    </citation>
    <scope>NUCLEOTIDE SEQUENCE [LARGE SCALE GENOMIC DNA]</scope>
</reference>
<feature type="non-terminal residue" evidence="2">
    <location>
        <position position="174"/>
    </location>
</feature>
<evidence type="ECO:0000313" key="2">
    <source>
        <dbReference type="EMBL" id="CAL1532950.1"/>
    </source>
</evidence>